<dbReference type="InterPro" id="IPR002692">
    <property type="entry name" value="S45"/>
</dbReference>
<gene>
    <name evidence="1" type="ORF">FJSC11DRAFT_3317</name>
</gene>
<proteinExistence type="predicted"/>
<dbReference type="GO" id="GO:0017000">
    <property type="term" value="P:antibiotic biosynthetic process"/>
    <property type="evidence" value="ECO:0007669"/>
    <property type="project" value="InterPro"/>
</dbReference>
<dbReference type="Proteomes" id="UP000004344">
    <property type="component" value="Unassembled WGS sequence"/>
</dbReference>
<reference evidence="1 2" key="1">
    <citation type="submission" date="2011-09" db="EMBL/GenBank/DDBJ databases">
        <title>The draft genome of Fischerella sp. JSC-11.</title>
        <authorList>
            <consortium name="US DOE Joint Genome Institute (JGI-PGF)"/>
            <person name="Lucas S."/>
            <person name="Han J."/>
            <person name="Lapidus A."/>
            <person name="Cheng J.-F."/>
            <person name="Goodwin L."/>
            <person name="Pitluck S."/>
            <person name="Peters L."/>
            <person name="Land M.L."/>
            <person name="Hauser L."/>
            <person name="Sarkisova S."/>
            <person name="Bryant D.A."/>
            <person name="Brown I."/>
            <person name="Woyke T.J."/>
        </authorList>
    </citation>
    <scope>NUCLEOTIDE SEQUENCE [LARGE SCALE GENOMIC DNA]</scope>
    <source>
        <strain evidence="1 2">JSC-11</strain>
    </source>
</reference>
<sequence length="50" mass="5669">MRMIVDLANWDNSVAIQTTGQSGHAFHRHLMLWQQEKVASSATKSLMLMP</sequence>
<accession>G6FWR8</accession>
<dbReference type="SUPFAM" id="SSF56235">
    <property type="entry name" value="N-terminal nucleophile aminohydrolases (Ntn hydrolases)"/>
    <property type="match status" value="1"/>
</dbReference>
<protein>
    <submittedName>
        <fullName evidence="1">Uncharacterized protein</fullName>
    </submittedName>
</protein>
<dbReference type="EMBL" id="AGIZ01000010">
    <property type="protein sequence ID" value="EHC11083.1"/>
    <property type="molecule type" value="Genomic_DNA"/>
</dbReference>
<evidence type="ECO:0000313" key="1">
    <source>
        <dbReference type="EMBL" id="EHC11083.1"/>
    </source>
</evidence>
<dbReference type="AlphaFoldDB" id="G6FWR8"/>
<comment type="caution">
    <text evidence="1">The sequence shown here is derived from an EMBL/GenBank/DDBJ whole genome shotgun (WGS) entry which is preliminary data.</text>
</comment>
<dbReference type="InterPro" id="IPR029055">
    <property type="entry name" value="Ntn_hydrolases_N"/>
</dbReference>
<organism evidence="1 2">
    <name type="scientific">Fischerella thermalis JSC-11</name>
    <dbReference type="NCBI Taxonomy" id="741277"/>
    <lineage>
        <taxon>Bacteria</taxon>
        <taxon>Bacillati</taxon>
        <taxon>Cyanobacteriota</taxon>
        <taxon>Cyanophyceae</taxon>
        <taxon>Nostocales</taxon>
        <taxon>Hapalosiphonaceae</taxon>
        <taxon>Fischerella</taxon>
    </lineage>
</organism>
<evidence type="ECO:0000313" key="2">
    <source>
        <dbReference type="Proteomes" id="UP000004344"/>
    </source>
</evidence>
<dbReference type="GO" id="GO:0016787">
    <property type="term" value="F:hydrolase activity"/>
    <property type="evidence" value="ECO:0007669"/>
    <property type="project" value="InterPro"/>
</dbReference>
<keyword evidence="2" id="KW-1185">Reference proteome</keyword>
<dbReference type="Pfam" id="PF01804">
    <property type="entry name" value="Penicil_amidase"/>
    <property type="match status" value="1"/>
</dbReference>
<name>G6FWR8_9CYAN</name>
<dbReference type="PATRIC" id="fig|741277.3.peg.2705"/>
<dbReference type="Gene3D" id="3.60.20.10">
    <property type="entry name" value="Glutamine Phosphoribosylpyrophosphate, subunit 1, domain 1"/>
    <property type="match status" value="1"/>
</dbReference>